<dbReference type="OrthoDB" id="1741717at2759"/>
<dbReference type="STRING" id="37003.ENSKMAP00000006265"/>
<dbReference type="GO" id="GO:0070461">
    <property type="term" value="C:SAGA-type complex"/>
    <property type="evidence" value="ECO:0007669"/>
    <property type="project" value="UniProtKB-ARBA"/>
</dbReference>
<feature type="compositionally biased region" description="Low complexity" evidence="11">
    <location>
        <begin position="463"/>
        <end position="479"/>
    </location>
</feature>
<evidence type="ECO:0000256" key="5">
    <source>
        <dbReference type="ARBA" id="ARBA00023054"/>
    </source>
</evidence>
<dbReference type="GO" id="GO:0005634">
    <property type="term" value="C:nucleus"/>
    <property type="evidence" value="ECO:0007669"/>
    <property type="project" value="UniProtKB-SubCell"/>
</dbReference>
<dbReference type="Gene3D" id="2.60.40.1970">
    <property type="entry name" value="YEATS domain"/>
    <property type="match status" value="1"/>
</dbReference>
<dbReference type="InterPro" id="IPR038704">
    <property type="entry name" value="YEAST_sf"/>
</dbReference>
<reference evidence="13" key="2">
    <citation type="submission" date="2025-09" db="UniProtKB">
        <authorList>
            <consortium name="Ensembl"/>
        </authorList>
    </citation>
    <scope>IDENTIFICATION</scope>
</reference>
<feature type="compositionally biased region" description="Low complexity" evidence="11">
    <location>
        <begin position="1058"/>
        <end position="1086"/>
    </location>
</feature>
<feature type="region of interest" description="Disordered" evidence="11">
    <location>
        <begin position="507"/>
        <end position="533"/>
    </location>
</feature>
<name>A0A3Q2ZSZ1_KRYMA</name>
<comment type="subcellular location">
    <subcellularLocation>
        <location evidence="1 10">Nucleus</location>
    </subcellularLocation>
</comment>
<dbReference type="PANTHER" id="PTHR23195">
    <property type="entry name" value="YEATS DOMAIN"/>
    <property type="match status" value="1"/>
</dbReference>
<evidence type="ECO:0000256" key="1">
    <source>
        <dbReference type="ARBA" id="ARBA00004123"/>
    </source>
</evidence>
<sequence length="1430" mass="148855">MSGIKRKIEGNDPDYEDISLLQNNKRNKSAEYNAREATVQKMDSIIREQFSLEMKNKEHEIDVISQRLNEARRMMDKLRACIVANYYASAGITKLPEHTQKSDPAVLNHPAIRRFLEPPSRSSSPLNQDSETPSLGQSESESLSQQGEGAEKNEESAWREDSCRQERRPGRNTGKDTFGVPSPMGLEQRVTYHSTGEEASRLYAKKTIVVGNVSKYIPPDKREDNDQSTHKWMVYVRGSRREPSIDHFVKKVWFFLHPSYKPNDLVEVSEPPFHLTRRGWGEFPVRIQIHFKDSRNKRIDIIHQLKLDRTYTGLQTLGAETVVDVELHRDSLGEDYIPQPPFSKVTQRMASPVSASSLAQTCGRSSSPLSHNSSVDKGLIKAEAARSTGGHSSGLAAGERTPTRPKAGDRVTLGSHGNSAFQPITSSCKIVPQGQPPSPAESPGKTFQPITKSCKIVSGSPISTPSHSPLPRTPTTSTPVHSKQSSSSVLNNPYIIVDKPGQVISMASPAASSTGSPSAKPAQGTRSPAPKVHAGTLLSSGVKVIIKQEPGEVSTQQQQMVSTVTSQQQPAAAAAHQFVAVKGGHMISMSSQKQAGGATGPTTSKMLGIPVSATLQSSVKQVAISSGQILVAKSNPSVSKVMGAKQVLAQGVAKAIVSGAGGVSGPQAGGRAAGGSGGKSGVMATLQLPANNLANLANLPPGTKLYLTTNSKNPSGKGKLLLIPQGAILRASSASQQSQSSSSAGTVASQNSSSSSSSSGSLPSNLSYTSYILKQTPQGTFLVGQPAQGSGKQGGSSSAGHSASSPAAGTQQAIRVTAGQKAAILAQMVGSSQGAQLKLSDGSVKTVTAAGVGHMSKPGTTTLRMTGGVITAACSTPSSSAAAASQQQADGGKSASQHHSLLVSASQAAVISVASGGSLSKAAVASLVKGAGSSATLSKSAGSSAGAVVTLPKGVTAMPASSMSKGAGTATVGGVSKSSGTSLVSAASLVSGVAAGGGKTSATLSGMLKIHSAGSSSQQTVLTIPANQLKQLGVGSGSAGLQTIFMPVGKVVSKGPVSNTPSSSSSTNPGAAGAGASPGPASQAPPSLVLPLAQVKTEPGAGTAGPSPPATAAAPASVPVAPAAAAAAAAVKQEQGTESSAHNLINTEHIETMMQLLTAVLKKFPLIVPDKTEDSHPFCASSIEQYYSWNIGKRRASELQRAVAVKRVVQDVLDRSPRLQALTPPKTRKVVQWCRQRGYTPPDPEPQHKNDDESIEDILTQIDSEPECPSTLSSYEQLVLRLEQMQALLKTEPEEADGEIVDIVAVTPPCHKLKVKEEEQETDVEPKFFLGPSISSQFVSEAAQQIGVTFQPLEVDKNVFAPVVEAMILKATEQFASDVLREALAGAYAKSPPNRAPREITAMNIHQAVSSVPSCDFLTNAHMGYLPKDD</sequence>
<dbReference type="InterPro" id="IPR055127">
    <property type="entry name" value="YEATS2_3HBD"/>
</dbReference>
<keyword evidence="14" id="KW-1185">Reference proteome</keyword>
<dbReference type="KEGG" id="kmr:108239536"/>
<reference evidence="13" key="1">
    <citation type="submission" date="2025-08" db="UniProtKB">
        <authorList>
            <consortium name="Ensembl"/>
        </authorList>
    </citation>
    <scope>IDENTIFICATION</scope>
</reference>
<evidence type="ECO:0000256" key="4">
    <source>
        <dbReference type="ARBA" id="ARBA00022843"/>
    </source>
</evidence>
<dbReference type="GO" id="GO:0051726">
    <property type="term" value="P:regulation of cell cycle"/>
    <property type="evidence" value="ECO:0007669"/>
    <property type="project" value="UniProtKB-ARBA"/>
</dbReference>
<feature type="compositionally biased region" description="Low complexity" evidence="11">
    <location>
        <begin position="784"/>
        <end position="809"/>
    </location>
</feature>
<dbReference type="GeneID" id="108239536"/>
<dbReference type="Proteomes" id="UP000264800">
    <property type="component" value="Unplaced"/>
</dbReference>
<dbReference type="CDD" id="cd16907">
    <property type="entry name" value="YEATS_YEATS2_like"/>
    <property type="match status" value="1"/>
</dbReference>
<feature type="compositionally biased region" description="Basic and acidic residues" evidence="11">
    <location>
        <begin position="149"/>
        <end position="169"/>
    </location>
</feature>
<protein>
    <recommendedName>
        <fullName evidence="9">YEATS domain-containing protein 2</fullName>
    </recommendedName>
</protein>
<dbReference type="CTD" id="55689"/>
<organism evidence="13 14">
    <name type="scientific">Kryptolebias marmoratus</name>
    <name type="common">Mangrove killifish</name>
    <name type="synonym">Rivulus marmoratus</name>
    <dbReference type="NCBI Taxonomy" id="37003"/>
    <lineage>
        <taxon>Eukaryota</taxon>
        <taxon>Metazoa</taxon>
        <taxon>Chordata</taxon>
        <taxon>Craniata</taxon>
        <taxon>Vertebrata</taxon>
        <taxon>Euteleostomi</taxon>
        <taxon>Actinopterygii</taxon>
        <taxon>Neopterygii</taxon>
        <taxon>Teleostei</taxon>
        <taxon>Neoteleostei</taxon>
        <taxon>Acanthomorphata</taxon>
        <taxon>Ovalentaria</taxon>
        <taxon>Atherinomorphae</taxon>
        <taxon>Cyprinodontiformes</taxon>
        <taxon>Rivulidae</taxon>
        <taxon>Kryptolebias</taxon>
    </lineage>
</organism>
<dbReference type="RefSeq" id="XP_037837992.1">
    <property type="nucleotide sequence ID" value="XM_037982064.1"/>
</dbReference>
<evidence type="ECO:0000256" key="8">
    <source>
        <dbReference type="ARBA" id="ARBA00065122"/>
    </source>
</evidence>
<dbReference type="FunFam" id="2.60.40.1970:FF:000001">
    <property type="entry name" value="YEATS domain containing 2"/>
    <property type="match status" value="1"/>
</dbReference>
<accession>A0A3Q2ZSZ1</accession>
<feature type="region of interest" description="Disordered" evidence="11">
    <location>
        <begin position="733"/>
        <end position="763"/>
    </location>
</feature>
<evidence type="ECO:0000313" key="13">
    <source>
        <dbReference type="Ensembl" id="ENSKMAP00000006265.1"/>
    </source>
</evidence>
<feature type="compositionally biased region" description="Polar residues" evidence="11">
    <location>
        <begin position="415"/>
        <end position="428"/>
    </location>
</feature>
<dbReference type="Pfam" id="PF03366">
    <property type="entry name" value="YEATS"/>
    <property type="match status" value="1"/>
</dbReference>
<feature type="compositionally biased region" description="Low complexity" evidence="11">
    <location>
        <begin position="507"/>
        <end position="522"/>
    </location>
</feature>
<proteinExistence type="predicted"/>
<feature type="region of interest" description="Disordered" evidence="11">
    <location>
        <begin position="385"/>
        <end position="488"/>
    </location>
</feature>
<dbReference type="RefSeq" id="XP_017277790.1">
    <property type="nucleotide sequence ID" value="XM_017422301.3"/>
</dbReference>
<dbReference type="GO" id="GO:0006355">
    <property type="term" value="P:regulation of DNA-templated transcription"/>
    <property type="evidence" value="ECO:0007669"/>
    <property type="project" value="InterPro"/>
</dbReference>
<feature type="domain" description="YEATS" evidence="12">
    <location>
        <begin position="198"/>
        <end position="343"/>
    </location>
</feature>
<keyword evidence="5" id="KW-0175">Coiled coil</keyword>
<evidence type="ECO:0000256" key="2">
    <source>
        <dbReference type="ARBA" id="ARBA00022499"/>
    </source>
</evidence>
<evidence type="ECO:0000259" key="12">
    <source>
        <dbReference type="PROSITE" id="PS51037"/>
    </source>
</evidence>
<dbReference type="PROSITE" id="PS51037">
    <property type="entry name" value="YEATS"/>
    <property type="match status" value="1"/>
</dbReference>
<evidence type="ECO:0000313" key="14">
    <source>
        <dbReference type="Proteomes" id="UP000264800"/>
    </source>
</evidence>
<comment type="subunit">
    <text evidence="8">Component of the ADA2A-containing complex (ATAC), composed of KAT14, KAT2A, TADA2L, TADA3L, ZZ3, MBIP, WDR5, YEATS2, SGF29 and DR1.</text>
</comment>
<keyword evidence="6 10" id="KW-0539">Nucleus</keyword>
<feature type="region of interest" description="Disordered" evidence="11">
    <location>
        <begin position="116"/>
        <end position="186"/>
    </location>
</feature>
<dbReference type="RefSeq" id="XP_037837993.1">
    <property type="nucleotide sequence ID" value="XM_037982065.1"/>
</dbReference>
<comment type="function">
    <text evidence="7">Chromatin reader component of the ATAC complex, a complex with histone acetyltransferase activity on histones H3 and H4. YEATS2 specifically recognizes and binds histone H3 crotonylated at 'Lys-27' (H3K27cr). Crotonylation marks active promoters and enhancers and confers resistance to transcriptional repressors.</text>
</comment>
<evidence type="ECO:0000256" key="6">
    <source>
        <dbReference type="ARBA" id="ARBA00023242"/>
    </source>
</evidence>
<feature type="region of interest" description="Disordered" evidence="11">
    <location>
        <begin position="782"/>
        <end position="812"/>
    </location>
</feature>
<dbReference type="Ensembl" id="ENSKMAT00000006372.1">
    <property type="protein sequence ID" value="ENSKMAP00000006265.1"/>
    <property type="gene ID" value="ENSKMAG00000004773.1"/>
</dbReference>
<evidence type="ECO:0000256" key="10">
    <source>
        <dbReference type="PROSITE-ProRule" id="PRU00376"/>
    </source>
</evidence>
<evidence type="ECO:0000256" key="7">
    <source>
        <dbReference type="ARBA" id="ARBA00060245"/>
    </source>
</evidence>
<dbReference type="Pfam" id="PF22951">
    <property type="entry name" value="3HBD"/>
    <property type="match status" value="1"/>
</dbReference>
<evidence type="ECO:0000256" key="11">
    <source>
        <dbReference type="SAM" id="MobiDB-lite"/>
    </source>
</evidence>
<dbReference type="InterPro" id="IPR005033">
    <property type="entry name" value="YEATS"/>
</dbReference>
<evidence type="ECO:0000256" key="9">
    <source>
        <dbReference type="ARBA" id="ARBA00068329"/>
    </source>
</evidence>
<dbReference type="InterPro" id="IPR055129">
    <property type="entry name" value="YEATS_dom"/>
</dbReference>
<dbReference type="OMA" id="SACKNFA"/>
<feature type="compositionally biased region" description="Low complexity" evidence="11">
    <location>
        <begin position="134"/>
        <end position="148"/>
    </location>
</feature>
<keyword evidence="2" id="KW-1017">Isopeptide bond</keyword>
<keyword evidence="4" id="KW-0832">Ubl conjugation</keyword>
<keyword evidence="3" id="KW-0597">Phosphoprotein</keyword>
<dbReference type="RefSeq" id="XP_017277791.1">
    <property type="nucleotide sequence ID" value="XM_017422302.3"/>
</dbReference>
<feature type="region of interest" description="Disordered" evidence="11">
    <location>
        <begin position="356"/>
        <end position="375"/>
    </location>
</feature>
<dbReference type="GeneTree" id="ENSGT00940000156789"/>
<feature type="compositionally biased region" description="Polar residues" evidence="11">
    <location>
        <begin position="120"/>
        <end position="133"/>
    </location>
</feature>
<feature type="region of interest" description="Disordered" evidence="11">
    <location>
        <begin position="1055"/>
        <end position="1086"/>
    </location>
</feature>
<evidence type="ECO:0000256" key="3">
    <source>
        <dbReference type="ARBA" id="ARBA00022553"/>
    </source>
</evidence>